<sequence>MAICASLPFSLTNGSCMLEDKAPRLQVISSYQPRFQLGSRSVLDSKYGRREALCGFFWAVASGPALQGSALSAQPKDLNLPIEKVKDIIENDIRNGQYYITGDLTQSIYEDDCRFIDPTTDIRGVQKYVAAVKLLFDPNSSYHELKSLNVIGPNMIQAKWKLEGYLKFPWHPHIQPYEGTTVYKVNDRGLIASHEETWDISLWTALVQFLTPS</sequence>
<dbReference type="OMA" id="WNPHILP"/>
<dbReference type="Proteomes" id="UP000825935">
    <property type="component" value="Chromosome 35"/>
</dbReference>
<dbReference type="Pfam" id="PF10184">
    <property type="entry name" value="DUF2358"/>
    <property type="match status" value="1"/>
</dbReference>
<accession>A0A8T2QH82</accession>
<gene>
    <name evidence="1" type="ORF">KP509_35G055700</name>
</gene>
<evidence type="ECO:0000313" key="2">
    <source>
        <dbReference type="Proteomes" id="UP000825935"/>
    </source>
</evidence>
<organism evidence="1 2">
    <name type="scientific">Ceratopteris richardii</name>
    <name type="common">Triangle waterfern</name>
    <dbReference type="NCBI Taxonomy" id="49495"/>
    <lineage>
        <taxon>Eukaryota</taxon>
        <taxon>Viridiplantae</taxon>
        <taxon>Streptophyta</taxon>
        <taxon>Embryophyta</taxon>
        <taxon>Tracheophyta</taxon>
        <taxon>Polypodiopsida</taxon>
        <taxon>Polypodiidae</taxon>
        <taxon>Polypodiales</taxon>
        <taxon>Pteridineae</taxon>
        <taxon>Pteridaceae</taxon>
        <taxon>Parkerioideae</taxon>
        <taxon>Ceratopteris</taxon>
    </lineage>
</organism>
<reference evidence="1" key="1">
    <citation type="submission" date="2021-08" db="EMBL/GenBank/DDBJ databases">
        <title>WGS assembly of Ceratopteris richardii.</title>
        <authorList>
            <person name="Marchant D.B."/>
            <person name="Chen G."/>
            <person name="Jenkins J."/>
            <person name="Shu S."/>
            <person name="Leebens-Mack J."/>
            <person name="Grimwood J."/>
            <person name="Schmutz J."/>
            <person name="Soltis P."/>
            <person name="Soltis D."/>
            <person name="Chen Z.-H."/>
        </authorList>
    </citation>
    <scope>NUCLEOTIDE SEQUENCE</scope>
    <source>
        <strain evidence="1">Whitten #5841</strain>
        <tissue evidence="1">Leaf</tissue>
    </source>
</reference>
<dbReference type="PANTHER" id="PTHR34123:SF3">
    <property type="entry name" value="SNOAL-LIKE DOMAIN-CONTAINING PROTEIN"/>
    <property type="match status" value="1"/>
</dbReference>
<keyword evidence="2" id="KW-1185">Reference proteome</keyword>
<proteinExistence type="predicted"/>
<name>A0A8T2QH82_CERRI</name>
<dbReference type="AlphaFoldDB" id="A0A8T2QH82"/>
<comment type="caution">
    <text evidence="1">The sequence shown here is derived from an EMBL/GenBank/DDBJ whole genome shotgun (WGS) entry which is preliminary data.</text>
</comment>
<dbReference type="InterPro" id="IPR032710">
    <property type="entry name" value="NTF2-like_dom_sf"/>
</dbReference>
<dbReference type="Gene3D" id="3.10.450.50">
    <property type="match status" value="1"/>
</dbReference>
<evidence type="ECO:0000313" key="1">
    <source>
        <dbReference type="EMBL" id="KAH7282998.1"/>
    </source>
</evidence>
<dbReference type="SUPFAM" id="SSF54427">
    <property type="entry name" value="NTF2-like"/>
    <property type="match status" value="1"/>
</dbReference>
<dbReference type="OrthoDB" id="348976at2759"/>
<protein>
    <submittedName>
        <fullName evidence="1">Uncharacterized protein</fullName>
    </submittedName>
</protein>
<dbReference type="InterPro" id="IPR018790">
    <property type="entry name" value="DUF2358"/>
</dbReference>
<dbReference type="PANTHER" id="PTHR34123">
    <property type="entry name" value="OS04G0578200 PROTEIN"/>
    <property type="match status" value="1"/>
</dbReference>
<dbReference type="EMBL" id="CM035440">
    <property type="protein sequence ID" value="KAH7282998.1"/>
    <property type="molecule type" value="Genomic_DNA"/>
</dbReference>